<evidence type="ECO:0000256" key="4">
    <source>
        <dbReference type="ARBA" id="ARBA00022842"/>
    </source>
</evidence>
<reference evidence="6 7" key="1">
    <citation type="submission" date="2021-01" db="EMBL/GenBank/DDBJ databases">
        <title>Whole genome shotgun sequence of Actinoplanes palleronii NBRC 14916.</title>
        <authorList>
            <person name="Komaki H."/>
            <person name="Tamura T."/>
        </authorList>
    </citation>
    <scope>NUCLEOTIDE SEQUENCE [LARGE SCALE GENOMIC DNA]</scope>
    <source>
        <strain evidence="6 7">NBRC 14916</strain>
    </source>
</reference>
<evidence type="ECO:0000256" key="2">
    <source>
        <dbReference type="ARBA" id="ARBA00022723"/>
    </source>
</evidence>
<dbReference type="InterPro" id="IPR002716">
    <property type="entry name" value="PIN_dom"/>
</dbReference>
<keyword evidence="7" id="KW-1185">Reference proteome</keyword>
<evidence type="ECO:0000256" key="1">
    <source>
        <dbReference type="ARBA" id="ARBA00022722"/>
    </source>
</evidence>
<comment type="caution">
    <text evidence="6">The sequence shown here is derived from an EMBL/GenBank/DDBJ whole genome shotgun (WGS) entry which is preliminary data.</text>
</comment>
<evidence type="ECO:0000313" key="6">
    <source>
        <dbReference type="EMBL" id="GIE64640.1"/>
    </source>
</evidence>
<name>A0ABQ4B1V2_9ACTN</name>
<proteinExistence type="predicted"/>
<keyword evidence="3" id="KW-0378">Hydrolase</keyword>
<keyword evidence="2" id="KW-0479">Metal-binding</keyword>
<dbReference type="SUPFAM" id="SSF88723">
    <property type="entry name" value="PIN domain-like"/>
    <property type="match status" value="1"/>
</dbReference>
<dbReference type="Pfam" id="PF01850">
    <property type="entry name" value="PIN"/>
    <property type="match status" value="1"/>
</dbReference>
<accession>A0ABQ4B1V2</accession>
<evidence type="ECO:0000313" key="7">
    <source>
        <dbReference type="Proteomes" id="UP000624709"/>
    </source>
</evidence>
<protein>
    <recommendedName>
        <fullName evidence="5">PIN domain-containing protein</fullName>
    </recommendedName>
</protein>
<evidence type="ECO:0000256" key="3">
    <source>
        <dbReference type="ARBA" id="ARBA00022801"/>
    </source>
</evidence>
<dbReference type="Proteomes" id="UP000624709">
    <property type="component" value="Unassembled WGS sequence"/>
</dbReference>
<dbReference type="RefSeq" id="WP_203823845.1">
    <property type="nucleotide sequence ID" value="NZ_BAAATY010000013.1"/>
</dbReference>
<organism evidence="6 7">
    <name type="scientific">Actinoplanes palleronii</name>
    <dbReference type="NCBI Taxonomy" id="113570"/>
    <lineage>
        <taxon>Bacteria</taxon>
        <taxon>Bacillati</taxon>
        <taxon>Actinomycetota</taxon>
        <taxon>Actinomycetes</taxon>
        <taxon>Micromonosporales</taxon>
        <taxon>Micromonosporaceae</taxon>
        <taxon>Actinoplanes</taxon>
    </lineage>
</organism>
<gene>
    <name evidence="6" type="ORF">Apa02nite_007480</name>
</gene>
<dbReference type="InterPro" id="IPR029060">
    <property type="entry name" value="PIN-like_dom_sf"/>
</dbReference>
<dbReference type="Gene3D" id="3.40.50.1010">
    <property type="entry name" value="5'-nuclease"/>
    <property type="match status" value="1"/>
</dbReference>
<keyword evidence="4" id="KW-0460">Magnesium</keyword>
<evidence type="ECO:0000259" key="5">
    <source>
        <dbReference type="Pfam" id="PF01850"/>
    </source>
</evidence>
<feature type="domain" description="PIN" evidence="5">
    <location>
        <begin position="57"/>
        <end position="91"/>
    </location>
</feature>
<keyword evidence="1" id="KW-0540">Nuclease</keyword>
<dbReference type="EMBL" id="BOMS01000013">
    <property type="protein sequence ID" value="GIE64640.1"/>
    <property type="molecule type" value="Genomic_DNA"/>
</dbReference>
<sequence length="107" mass="11349">MCDVSVRSAPKRHTLGRAGPITASRRWPAEATSTCCSTSAITGDDNAVPEALTDRGAHRSAGPVDLLVAATAEEHRLALLHDDADFRQVAEVTGQEVRWVAEAVSVN</sequence>